<reference evidence="2" key="1">
    <citation type="submission" date="2022-01" db="EMBL/GenBank/DDBJ databases">
        <authorList>
            <person name="King R."/>
        </authorList>
    </citation>
    <scope>NUCLEOTIDE SEQUENCE</scope>
</reference>
<gene>
    <name evidence="2" type="ORF">CHIRRI_LOCUS2470</name>
</gene>
<protein>
    <submittedName>
        <fullName evidence="2">Uncharacterized protein</fullName>
    </submittedName>
</protein>
<organism evidence="2 3">
    <name type="scientific">Chironomus riparius</name>
    <dbReference type="NCBI Taxonomy" id="315576"/>
    <lineage>
        <taxon>Eukaryota</taxon>
        <taxon>Metazoa</taxon>
        <taxon>Ecdysozoa</taxon>
        <taxon>Arthropoda</taxon>
        <taxon>Hexapoda</taxon>
        <taxon>Insecta</taxon>
        <taxon>Pterygota</taxon>
        <taxon>Neoptera</taxon>
        <taxon>Endopterygota</taxon>
        <taxon>Diptera</taxon>
        <taxon>Nematocera</taxon>
        <taxon>Chironomoidea</taxon>
        <taxon>Chironomidae</taxon>
        <taxon>Chironominae</taxon>
        <taxon>Chironomus</taxon>
    </lineage>
</organism>
<feature type="compositionally biased region" description="Low complexity" evidence="1">
    <location>
        <begin position="37"/>
        <end position="52"/>
    </location>
</feature>
<reference evidence="2" key="2">
    <citation type="submission" date="2022-10" db="EMBL/GenBank/DDBJ databases">
        <authorList>
            <consortium name="ENA_rothamsted_submissions"/>
            <consortium name="culmorum"/>
            <person name="King R."/>
        </authorList>
    </citation>
    <scope>NUCLEOTIDE SEQUENCE</scope>
</reference>
<proteinExistence type="predicted"/>
<dbReference type="Proteomes" id="UP001153620">
    <property type="component" value="Chromosome 1"/>
</dbReference>
<accession>A0A9N9RM72</accession>
<evidence type="ECO:0000256" key="1">
    <source>
        <dbReference type="SAM" id="MobiDB-lite"/>
    </source>
</evidence>
<evidence type="ECO:0000313" key="3">
    <source>
        <dbReference type="Proteomes" id="UP001153620"/>
    </source>
</evidence>
<evidence type="ECO:0000313" key="2">
    <source>
        <dbReference type="EMBL" id="CAG9799505.1"/>
    </source>
</evidence>
<dbReference type="EMBL" id="OU895877">
    <property type="protein sequence ID" value="CAG9799505.1"/>
    <property type="molecule type" value="Genomic_DNA"/>
</dbReference>
<keyword evidence="3" id="KW-1185">Reference proteome</keyword>
<sequence length="370" mass="42808">MLNTNQKPVKPPIAVKPKNIQKTNYVVIAQDHSTPSNNNIHNNNNRTLPTPNRNARNVHVEQLPFVTNKDVNHFSLPSSSPLHQHYQQQQYMHHHYRMGECTNDFVNKQQQIEYNMQSNLNRNNGTYTINGSAEMDNDYYRDMNDADMVDFKSFHTPSHSFDSSSSSSGGFKDIDFISKTKAVYEMYEKDGKNIHNESYQMPNTIGHSKVQEIQSKLFAAKQQLQQAHQNHISNEHSIAVNRQQYQKSSKELEKLLSMRVGHEKKMQAVHANQDKPPIRRLSKGCDEQVDEHGIVNLTSQLALNISKQIQQKLQQEMKQQCDIIKEKFLIEKIPVQQHYKDYVNNRNQPAIGLKQNSKTRVTYSDEYSAS</sequence>
<feature type="region of interest" description="Disordered" evidence="1">
    <location>
        <begin position="32"/>
        <end position="52"/>
    </location>
</feature>
<name>A0A9N9RM72_9DIPT</name>
<dbReference type="AlphaFoldDB" id="A0A9N9RM72"/>